<keyword evidence="2" id="KW-0560">Oxidoreductase</keyword>
<name>A0A6A6WJY2_9PEZI</name>
<comment type="similarity">
    <text evidence="1 2">Belongs to the iron/ascorbate-dependent oxidoreductase family.</text>
</comment>
<dbReference type="Proteomes" id="UP000799437">
    <property type="component" value="Unassembled WGS sequence"/>
</dbReference>
<dbReference type="GO" id="GO:0016491">
    <property type="term" value="F:oxidoreductase activity"/>
    <property type="evidence" value="ECO:0007669"/>
    <property type="project" value="UniProtKB-KW"/>
</dbReference>
<dbReference type="PROSITE" id="PS51471">
    <property type="entry name" value="FE2OG_OXY"/>
    <property type="match status" value="1"/>
</dbReference>
<proteinExistence type="inferred from homology"/>
<dbReference type="InterPro" id="IPR044861">
    <property type="entry name" value="IPNS-like_FE2OG_OXY"/>
</dbReference>
<dbReference type="EMBL" id="ML996566">
    <property type="protein sequence ID" value="KAF2762357.1"/>
    <property type="molecule type" value="Genomic_DNA"/>
</dbReference>
<dbReference type="InterPro" id="IPR027443">
    <property type="entry name" value="IPNS-like_sf"/>
</dbReference>
<dbReference type="InterPro" id="IPR050231">
    <property type="entry name" value="Iron_ascorbate_oxido_reductase"/>
</dbReference>
<evidence type="ECO:0000313" key="6">
    <source>
        <dbReference type="Proteomes" id="UP000799437"/>
    </source>
</evidence>
<organism evidence="5 6">
    <name type="scientific">Pseudovirgaria hyperparasitica</name>
    <dbReference type="NCBI Taxonomy" id="470096"/>
    <lineage>
        <taxon>Eukaryota</taxon>
        <taxon>Fungi</taxon>
        <taxon>Dikarya</taxon>
        <taxon>Ascomycota</taxon>
        <taxon>Pezizomycotina</taxon>
        <taxon>Dothideomycetes</taxon>
        <taxon>Dothideomycetes incertae sedis</taxon>
        <taxon>Acrospermales</taxon>
        <taxon>Acrospermaceae</taxon>
        <taxon>Pseudovirgaria</taxon>
    </lineage>
</organism>
<dbReference type="InterPro" id="IPR026992">
    <property type="entry name" value="DIOX_N"/>
</dbReference>
<keyword evidence="2" id="KW-0408">Iron</keyword>
<dbReference type="PANTHER" id="PTHR47990">
    <property type="entry name" value="2-OXOGLUTARATE (2OG) AND FE(II)-DEPENDENT OXYGENASE SUPERFAMILY PROTEIN-RELATED"/>
    <property type="match status" value="1"/>
</dbReference>
<feature type="region of interest" description="Disordered" evidence="3">
    <location>
        <begin position="72"/>
        <end position="92"/>
    </location>
</feature>
<dbReference type="SUPFAM" id="SSF51197">
    <property type="entry name" value="Clavaminate synthase-like"/>
    <property type="match status" value="1"/>
</dbReference>
<dbReference type="OrthoDB" id="288590at2759"/>
<dbReference type="GeneID" id="54484419"/>
<dbReference type="GO" id="GO:0044283">
    <property type="term" value="P:small molecule biosynthetic process"/>
    <property type="evidence" value="ECO:0007669"/>
    <property type="project" value="UniProtKB-ARBA"/>
</dbReference>
<protein>
    <submittedName>
        <fullName evidence="5">Oxidoreductase</fullName>
    </submittedName>
</protein>
<accession>A0A6A6WJY2</accession>
<dbReference type="Gene3D" id="2.60.120.330">
    <property type="entry name" value="B-lactam Antibiotic, Isopenicillin N Synthase, Chain"/>
    <property type="match status" value="1"/>
</dbReference>
<keyword evidence="6" id="KW-1185">Reference proteome</keyword>
<evidence type="ECO:0000256" key="2">
    <source>
        <dbReference type="RuleBase" id="RU003682"/>
    </source>
</evidence>
<evidence type="ECO:0000259" key="4">
    <source>
        <dbReference type="PROSITE" id="PS51471"/>
    </source>
</evidence>
<dbReference type="GO" id="GO:0046872">
    <property type="term" value="F:metal ion binding"/>
    <property type="evidence" value="ECO:0007669"/>
    <property type="project" value="UniProtKB-KW"/>
</dbReference>
<dbReference type="AlphaFoldDB" id="A0A6A6WJY2"/>
<reference evidence="5" key="1">
    <citation type="journal article" date="2020" name="Stud. Mycol.">
        <title>101 Dothideomycetes genomes: a test case for predicting lifestyles and emergence of pathogens.</title>
        <authorList>
            <person name="Haridas S."/>
            <person name="Albert R."/>
            <person name="Binder M."/>
            <person name="Bloem J."/>
            <person name="Labutti K."/>
            <person name="Salamov A."/>
            <person name="Andreopoulos B."/>
            <person name="Baker S."/>
            <person name="Barry K."/>
            <person name="Bills G."/>
            <person name="Bluhm B."/>
            <person name="Cannon C."/>
            <person name="Castanera R."/>
            <person name="Culley D."/>
            <person name="Daum C."/>
            <person name="Ezra D."/>
            <person name="Gonzalez J."/>
            <person name="Henrissat B."/>
            <person name="Kuo A."/>
            <person name="Liang C."/>
            <person name="Lipzen A."/>
            <person name="Lutzoni F."/>
            <person name="Magnuson J."/>
            <person name="Mondo S."/>
            <person name="Nolan M."/>
            <person name="Ohm R."/>
            <person name="Pangilinan J."/>
            <person name="Park H.-J."/>
            <person name="Ramirez L."/>
            <person name="Alfaro M."/>
            <person name="Sun H."/>
            <person name="Tritt A."/>
            <person name="Yoshinaga Y."/>
            <person name="Zwiers L.-H."/>
            <person name="Turgeon B."/>
            <person name="Goodwin S."/>
            <person name="Spatafora J."/>
            <person name="Crous P."/>
            <person name="Grigoriev I."/>
        </authorList>
    </citation>
    <scope>NUCLEOTIDE SEQUENCE</scope>
    <source>
        <strain evidence="5">CBS 121739</strain>
    </source>
</reference>
<dbReference type="Pfam" id="PF14226">
    <property type="entry name" value="DIOX_N"/>
    <property type="match status" value="1"/>
</dbReference>
<keyword evidence="2" id="KW-0479">Metal-binding</keyword>
<sequence>MDLLTLDMAKFHGTKSEQREFSNQFLQGLTDAGFVKLVNHGLTEEDMTMLFKQSASMFTLPKEEKEKFANVKGPKPQRGWSHPGAESTATLNLPGTREINDTTISMDMVDNVGRTDLKEHFDMGPVGDPEFPNVYPSNSAAPGFQSWMEKYFEKGQQLSLDLMRALEVAMELPKDALVDRCEGHASEIRMIHYPETPLSKLADGKLMPIWPHTDFGILTLLAQGTSGGLEIEDKNVPGGYLPVPLVDKTELLINVGDTLERWTNGRVQAGLHQVTVPSDVKGEVFPERYSVAFFLKANRATSAGPIPLFVPEGTTSKYKEMTALQYHAHRTAIMYY</sequence>
<gene>
    <name evidence="5" type="ORF">EJ05DRAFT_473266</name>
</gene>
<evidence type="ECO:0000256" key="1">
    <source>
        <dbReference type="ARBA" id="ARBA00008056"/>
    </source>
</evidence>
<feature type="domain" description="Fe2OG dioxygenase" evidence="4">
    <location>
        <begin position="184"/>
        <end position="297"/>
    </location>
</feature>
<evidence type="ECO:0000313" key="5">
    <source>
        <dbReference type="EMBL" id="KAF2762357.1"/>
    </source>
</evidence>
<dbReference type="InterPro" id="IPR005123">
    <property type="entry name" value="Oxoglu/Fe-dep_dioxygenase_dom"/>
</dbReference>
<dbReference type="RefSeq" id="XP_033604808.1">
    <property type="nucleotide sequence ID" value="XM_033743365.1"/>
</dbReference>
<dbReference type="Pfam" id="PF03171">
    <property type="entry name" value="2OG-FeII_Oxy"/>
    <property type="match status" value="1"/>
</dbReference>
<evidence type="ECO:0000256" key="3">
    <source>
        <dbReference type="SAM" id="MobiDB-lite"/>
    </source>
</evidence>